<sequence length="123" mass="13608">MAPRQPEPQFSRAEEDTPLTDNQRLDMRAQERTLDGAMWRTAVGSLTAGLVIFKSFSSDLYRIGLVMLGLSLCITLTGLVRKATTPLRIHEHLHYRSAGNFVAFLAVVGTATSLIVVYMLSII</sequence>
<gene>
    <name evidence="3" type="ORF">IWQ60_000009</name>
</gene>
<dbReference type="PANTHER" id="PTHR38646">
    <property type="entry name" value="YALI0F00814P"/>
    <property type="match status" value="1"/>
</dbReference>
<evidence type="ECO:0000256" key="1">
    <source>
        <dbReference type="SAM" id="MobiDB-lite"/>
    </source>
</evidence>
<feature type="transmembrane region" description="Helical" evidence="2">
    <location>
        <begin position="101"/>
        <end position="120"/>
    </location>
</feature>
<keyword evidence="2" id="KW-0472">Membrane</keyword>
<evidence type="ECO:0000256" key="2">
    <source>
        <dbReference type="SAM" id="Phobius"/>
    </source>
</evidence>
<accession>A0A9W8E382</accession>
<protein>
    <recommendedName>
        <fullName evidence="5">DUF202 domain-containing protein</fullName>
    </recommendedName>
</protein>
<evidence type="ECO:0008006" key="5">
    <source>
        <dbReference type="Google" id="ProtNLM"/>
    </source>
</evidence>
<reference evidence="3" key="1">
    <citation type="submission" date="2022-07" db="EMBL/GenBank/DDBJ databases">
        <title>Phylogenomic reconstructions and comparative analyses of Kickxellomycotina fungi.</title>
        <authorList>
            <person name="Reynolds N.K."/>
            <person name="Stajich J.E."/>
            <person name="Barry K."/>
            <person name="Grigoriev I.V."/>
            <person name="Crous P."/>
            <person name="Smith M.E."/>
        </authorList>
    </citation>
    <scope>NUCLEOTIDE SEQUENCE</scope>
    <source>
        <strain evidence="3">RSA 861</strain>
    </source>
</reference>
<dbReference type="Proteomes" id="UP001150569">
    <property type="component" value="Unassembled WGS sequence"/>
</dbReference>
<comment type="caution">
    <text evidence="3">The sequence shown here is derived from an EMBL/GenBank/DDBJ whole genome shotgun (WGS) entry which is preliminary data.</text>
</comment>
<dbReference type="AlphaFoldDB" id="A0A9W8E382"/>
<dbReference type="OrthoDB" id="2555434at2759"/>
<evidence type="ECO:0000313" key="3">
    <source>
        <dbReference type="EMBL" id="KAJ1930725.1"/>
    </source>
</evidence>
<feature type="region of interest" description="Disordered" evidence="1">
    <location>
        <begin position="1"/>
        <end position="26"/>
    </location>
</feature>
<proteinExistence type="predicted"/>
<keyword evidence="4" id="KW-1185">Reference proteome</keyword>
<keyword evidence="2" id="KW-0812">Transmembrane</keyword>
<feature type="transmembrane region" description="Helical" evidence="2">
    <location>
        <begin position="37"/>
        <end position="54"/>
    </location>
</feature>
<keyword evidence="2" id="KW-1133">Transmembrane helix</keyword>
<name>A0A9W8E382_9FUNG</name>
<dbReference type="PANTHER" id="PTHR38646:SF1">
    <property type="entry name" value="DUF202 DOMAIN-CONTAINING PROTEIN"/>
    <property type="match status" value="1"/>
</dbReference>
<dbReference type="EMBL" id="JANBPT010000001">
    <property type="protein sequence ID" value="KAJ1930725.1"/>
    <property type="molecule type" value="Genomic_DNA"/>
</dbReference>
<evidence type="ECO:0000313" key="4">
    <source>
        <dbReference type="Proteomes" id="UP001150569"/>
    </source>
</evidence>
<feature type="transmembrane region" description="Helical" evidence="2">
    <location>
        <begin position="60"/>
        <end position="80"/>
    </location>
</feature>
<organism evidence="3 4">
    <name type="scientific">Tieghemiomyces parasiticus</name>
    <dbReference type="NCBI Taxonomy" id="78921"/>
    <lineage>
        <taxon>Eukaryota</taxon>
        <taxon>Fungi</taxon>
        <taxon>Fungi incertae sedis</taxon>
        <taxon>Zoopagomycota</taxon>
        <taxon>Kickxellomycotina</taxon>
        <taxon>Dimargaritomycetes</taxon>
        <taxon>Dimargaritales</taxon>
        <taxon>Dimargaritaceae</taxon>
        <taxon>Tieghemiomyces</taxon>
    </lineage>
</organism>